<sequence length="395" mass="41719">MIARGAPAVLTSDHLDRVAPLQATLAAVKAKFPELGITRLARQTDLDIIGIPCWAAFRPAANALAVNQGKGLSDDAAKVSAAMEAAEFAIAEHPRVATIRASAADLELEGPDWFNPSRSLPLGAPLAIDQAIEWVSGSALFERRETLVPLDLVRLGHATDLPGICQSTNGLASGNTPAEAIFHGLCELIERDAETHWSILPQAERMALCFDPSVLNDPVVDDLCARFAAAGVPLRLFDLTTDIAVPTFMALAGDGRGSRLELMAGYGTHPSPVRAAVKAITEVAQGRVTVIASARDDIALQDYADRADPGLSELAMADPVHHPQSGTYLSASVDGLLNHIGQALLDAGIDDVTSVSLGSDDLGFSVVRVLCDDLEDRGPNAHWRPGHRALHALGF</sequence>
<dbReference type="PANTHER" id="PTHR37809:SF1">
    <property type="entry name" value="RIBOSOMAL PROTEIN S12 METHYLTHIOTRANSFERASE ACCESSORY FACTOR YCAO"/>
    <property type="match status" value="1"/>
</dbReference>
<protein>
    <recommendedName>
        <fullName evidence="1">YcaO domain-containing protein</fullName>
    </recommendedName>
</protein>
<gene>
    <name evidence="2" type="ORF">VW35_07750</name>
</gene>
<reference evidence="2 3" key="1">
    <citation type="submission" date="2015-03" db="EMBL/GenBank/DDBJ databases">
        <authorList>
            <person name="Hassan Y.I."/>
            <person name="Lepp D."/>
            <person name="Zhou T."/>
        </authorList>
    </citation>
    <scope>NUCLEOTIDE SEQUENCE [LARGE SCALE GENOMIC DNA]</scope>
    <source>
        <strain evidence="2 3">GH2-10</strain>
    </source>
</reference>
<dbReference type="Proteomes" id="UP000033514">
    <property type="component" value="Unassembled WGS sequence"/>
</dbReference>
<dbReference type="InterPro" id="IPR003776">
    <property type="entry name" value="YcaO-like_dom"/>
</dbReference>
<dbReference type="EMBL" id="LAJG01000014">
    <property type="protein sequence ID" value="KKB80493.1"/>
    <property type="molecule type" value="Genomic_DNA"/>
</dbReference>
<name>A0A0F5LDQ3_9HYPH</name>
<dbReference type="PANTHER" id="PTHR37809">
    <property type="entry name" value="RIBOSOMAL PROTEIN S12 METHYLTHIOTRANSFERASE ACCESSORY FACTOR YCAO"/>
    <property type="match status" value="1"/>
</dbReference>
<dbReference type="PROSITE" id="PS51664">
    <property type="entry name" value="YCAO"/>
    <property type="match status" value="1"/>
</dbReference>
<keyword evidence="3" id="KW-1185">Reference proteome</keyword>
<accession>A0A0F5LDQ3</accession>
<feature type="domain" description="YcaO" evidence="1">
    <location>
        <begin position="69"/>
        <end position="395"/>
    </location>
</feature>
<evidence type="ECO:0000259" key="1">
    <source>
        <dbReference type="PROSITE" id="PS51664"/>
    </source>
</evidence>
<proteinExistence type="predicted"/>
<dbReference type="Pfam" id="PF02624">
    <property type="entry name" value="YcaO"/>
    <property type="match status" value="1"/>
</dbReference>
<dbReference type="AlphaFoldDB" id="A0A0F5LDQ3"/>
<dbReference type="STRING" id="361041.VW35_07750"/>
<evidence type="ECO:0000313" key="3">
    <source>
        <dbReference type="Proteomes" id="UP000033514"/>
    </source>
</evidence>
<dbReference type="Gene3D" id="3.30.160.660">
    <property type="match status" value="1"/>
</dbReference>
<evidence type="ECO:0000313" key="2">
    <source>
        <dbReference type="EMBL" id="KKB80493.1"/>
    </source>
</evidence>
<dbReference type="PATRIC" id="fig|361041.3.peg.888"/>
<dbReference type="NCBIfam" id="TIGR00702">
    <property type="entry name" value="YcaO-type kinase domain"/>
    <property type="match status" value="1"/>
</dbReference>
<comment type="caution">
    <text evidence="2">The sequence shown here is derived from an EMBL/GenBank/DDBJ whole genome shotgun (WGS) entry which is preliminary data.</text>
</comment>
<organism evidence="2 3">
    <name type="scientific">Devosia soli</name>
    <dbReference type="NCBI Taxonomy" id="361041"/>
    <lineage>
        <taxon>Bacteria</taxon>
        <taxon>Pseudomonadati</taxon>
        <taxon>Pseudomonadota</taxon>
        <taxon>Alphaproteobacteria</taxon>
        <taxon>Hyphomicrobiales</taxon>
        <taxon>Devosiaceae</taxon>
        <taxon>Devosia</taxon>
    </lineage>
</organism>